<organism evidence="1">
    <name type="scientific">Coccolithus braarudii</name>
    <dbReference type="NCBI Taxonomy" id="221442"/>
    <lineage>
        <taxon>Eukaryota</taxon>
        <taxon>Haptista</taxon>
        <taxon>Haptophyta</taxon>
        <taxon>Prymnesiophyceae</taxon>
        <taxon>Coccolithales</taxon>
        <taxon>Coccolithaceae</taxon>
        <taxon>Coccolithus</taxon>
    </lineage>
</organism>
<dbReference type="AlphaFoldDB" id="A0A7S0L4U7"/>
<dbReference type="EMBL" id="HBEY01008792">
    <property type="protein sequence ID" value="CAD8600911.1"/>
    <property type="molecule type" value="Transcribed_RNA"/>
</dbReference>
<evidence type="ECO:0000313" key="1">
    <source>
        <dbReference type="EMBL" id="CAD8600911.1"/>
    </source>
</evidence>
<name>A0A7S0L4U7_9EUKA</name>
<protein>
    <submittedName>
        <fullName evidence="1">Uncharacterized protein</fullName>
    </submittedName>
</protein>
<gene>
    <name evidence="1" type="ORF">CPEL01642_LOCUS4241</name>
</gene>
<accession>A0A7S0L4U7</accession>
<proteinExistence type="predicted"/>
<reference evidence="1" key="1">
    <citation type="submission" date="2021-01" db="EMBL/GenBank/DDBJ databases">
        <authorList>
            <person name="Corre E."/>
            <person name="Pelletier E."/>
            <person name="Niang G."/>
            <person name="Scheremetjew M."/>
            <person name="Finn R."/>
            <person name="Kale V."/>
            <person name="Holt S."/>
            <person name="Cochrane G."/>
            <person name="Meng A."/>
            <person name="Brown T."/>
            <person name="Cohen L."/>
        </authorList>
    </citation>
    <scope>NUCLEOTIDE SEQUENCE</scope>
    <source>
        <strain evidence="1">PLY182g</strain>
    </source>
</reference>
<sequence length="139" mass="15484">MHLDNPCSCGPLLDGYCVNLKTFWMKKELEVVMVNGHRTYTAHVDTPTDGTYTAFFVDIKFYNHHAVPMDGDALRSAVTIKADDKKASLAAQVSRMFPDFGGFPHDFAGFFEFTSEVSVWPNTFPYPDCTGVSCGDRVV</sequence>